<accession>A0A498R1P3</accession>
<dbReference type="Proteomes" id="UP000277811">
    <property type="component" value="Unassembled WGS sequence"/>
</dbReference>
<protein>
    <submittedName>
        <fullName evidence="2">Uncharacterized protein</fullName>
    </submittedName>
</protein>
<feature type="coiled-coil region" evidence="1">
    <location>
        <begin position="4"/>
        <end position="31"/>
    </location>
</feature>
<dbReference type="AlphaFoldDB" id="A0A498R1P3"/>
<evidence type="ECO:0000256" key="1">
    <source>
        <dbReference type="SAM" id="Coils"/>
    </source>
</evidence>
<keyword evidence="1" id="KW-0175">Coiled coil</keyword>
<gene>
    <name evidence="2" type="ORF">LUCI_0291</name>
</gene>
<name>A0A498R1P3_9FIRM</name>
<sequence length="77" mass="9009">MITIEMLRQKIESAGRELEEAVDMSIELRRQSPTVKAEVVKIWEEFLGSFFSYIKQKSKESKDNLLAGISWTRLKLF</sequence>
<organism evidence="2 3">
    <name type="scientific">Lucifera butyrica</name>
    <dbReference type="NCBI Taxonomy" id="1351585"/>
    <lineage>
        <taxon>Bacteria</taxon>
        <taxon>Bacillati</taxon>
        <taxon>Bacillota</taxon>
        <taxon>Negativicutes</taxon>
        <taxon>Veillonellales</taxon>
        <taxon>Veillonellaceae</taxon>
        <taxon>Lucifera</taxon>
    </lineage>
</organism>
<keyword evidence="3" id="KW-1185">Reference proteome</keyword>
<dbReference type="OrthoDB" id="2905737at2"/>
<dbReference type="RefSeq" id="WP_122626091.1">
    <property type="nucleotide sequence ID" value="NZ_UPPP01000052.1"/>
</dbReference>
<evidence type="ECO:0000313" key="2">
    <source>
        <dbReference type="EMBL" id="VBB05085.1"/>
    </source>
</evidence>
<reference evidence="2 3" key="1">
    <citation type="submission" date="2018-06" db="EMBL/GenBank/DDBJ databases">
        <authorList>
            <person name="Strepis N."/>
        </authorList>
    </citation>
    <scope>NUCLEOTIDE SEQUENCE [LARGE SCALE GENOMIC DNA]</scope>
    <source>
        <strain evidence="2">LUCI</strain>
    </source>
</reference>
<evidence type="ECO:0000313" key="3">
    <source>
        <dbReference type="Proteomes" id="UP000277811"/>
    </source>
</evidence>
<proteinExistence type="predicted"/>
<dbReference type="EMBL" id="UPPP01000052">
    <property type="protein sequence ID" value="VBB05085.1"/>
    <property type="molecule type" value="Genomic_DNA"/>
</dbReference>